<name>A0A9J6GNY7_HAELO</name>
<gene>
    <name evidence="1" type="ORF">HPB48_001775</name>
</gene>
<protein>
    <submittedName>
        <fullName evidence="1">Uncharacterized protein</fullName>
    </submittedName>
</protein>
<evidence type="ECO:0000313" key="1">
    <source>
        <dbReference type="EMBL" id="KAH9377091.1"/>
    </source>
</evidence>
<dbReference type="OMA" id="GRASYCI"/>
<comment type="caution">
    <text evidence="1">The sequence shown here is derived from an EMBL/GenBank/DDBJ whole genome shotgun (WGS) entry which is preliminary data.</text>
</comment>
<dbReference type="EMBL" id="JABSTR010000008">
    <property type="protein sequence ID" value="KAH9377091.1"/>
    <property type="molecule type" value="Genomic_DNA"/>
</dbReference>
<accession>A0A9J6GNY7</accession>
<reference evidence="1 2" key="1">
    <citation type="journal article" date="2020" name="Cell">
        <title>Large-Scale Comparative Analyses of Tick Genomes Elucidate Their Genetic Diversity and Vector Capacities.</title>
        <authorList>
            <consortium name="Tick Genome and Microbiome Consortium (TIGMIC)"/>
            <person name="Jia N."/>
            <person name="Wang J."/>
            <person name="Shi W."/>
            <person name="Du L."/>
            <person name="Sun Y."/>
            <person name="Zhan W."/>
            <person name="Jiang J.F."/>
            <person name="Wang Q."/>
            <person name="Zhang B."/>
            <person name="Ji P."/>
            <person name="Bell-Sakyi L."/>
            <person name="Cui X.M."/>
            <person name="Yuan T.T."/>
            <person name="Jiang B.G."/>
            <person name="Yang W.F."/>
            <person name="Lam T.T."/>
            <person name="Chang Q.C."/>
            <person name="Ding S.J."/>
            <person name="Wang X.J."/>
            <person name="Zhu J.G."/>
            <person name="Ruan X.D."/>
            <person name="Zhao L."/>
            <person name="Wei J.T."/>
            <person name="Ye R.Z."/>
            <person name="Que T.C."/>
            <person name="Du C.H."/>
            <person name="Zhou Y.H."/>
            <person name="Cheng J.X."/>
            <person name="Dai P.F."/>
            <person name="Guo W.B."/>
            <person name="Han X.H."/>
            <person name="Huang E.J."/>
            <person name="Li L.F."/>
            <person name="Wei W."/>
            <person name="Gao Y.C."/>
            <person name="Liu J.Z."/>
            <person name="Shao H.Z."/>
            <person name="Wang X."/>
            <person name="Wang C.C."/>
            <person name="Yang T.C."/>
            <person name="Huo Q.B."/>
            <person name="Li W."/>
            <person name="Chen H.Y."/>
            <person name="Chen S.E."/>
            <person name="Zhou L.G."/>
            <person name="Ni X.B."/>
            <person name="Tian J.H."/>
            <person name="Sheng Y."/>
            <person name="Liu T."/>
            <person name="Pan Y.S."/>
            <person name="Xia L.Y."/>
            <person name="Li J."/>
            <person name="Zhao F."/>
            <person name="Cao W.C."/>
        </authorList>
    </citation>
    <scope>NUCLEOTIDE SEQUENCE [LARGE SCALE GENOMIC DNA]</scope>
    <source>
        <strain evidence="1">HaeL-2018</strain>
    </source>
</reference>
<keyword evidence="2" id="KW-1185">Reference proteome</keyword>
<dbReference type="Proteomes" id="UP000821853">
    <property type="component" value="Unassembled WGS sequence"/>
</dbReference>
<dbReference type="VEuPathDB" id="VectorBase:HLOH_045992"/>
<evidence type="ECO:0000313" key="2">
    <source>
        <dbReference type="Proteomes" id="UP000821853"/>
    </source>
</evidence>
<sequence>MGKSPVICTLGTHKQAYTKVNLKAICWFVFIAMYSRSAGDTLLDDSDAALQAYLTVAKGVTRSILEEGHGIHVPYRKVSAVDKDLTDPAGMQKLTEYWKANKIYHFAVLDVEFRPTGSVTEANVMSEFSPTFDLLRVRVNEERFKRLGNIGKPADSRTLSKA</sequence>
<proteinExistence type="predicted"/>
<dbReference type="AlphaFoldDB" id="A0A9J6GNY7"/>
<organism evidence="1 2">
    <name type="scientific">Haemaphysalis longicornis</name>
    <name type="common">Bush tick</name>
    <dbReference type="NCBI Taxonomy" id="44386"/>
    <lineage>
        <taxon>Eukaryota</taxon>
        <taxon>Metazoa</taxon>
        <taxon>Ecdysozoa</taxon>
        <taxon>Arthropoda</taxon>
        <taxon>Chelicerata</taxon>
        <taxon>Arachnida</taxon>
        <taxon>Acari</taxon>
        <taxon>Parasitiformes</taxon>
        <taxon>Ixodida</taxon>
        <taxon>Ixodoidea</taxon>
        <taxon>Ixodidae</taxon>
        <taxon>Haemaphysalinae</taxon>
        <taxon>Haemaphysalis</taxon>
    </lineage>
</organism>